<dbReference type="SMART" id="SM00382">
    <property type="entry name" value="AAA"/>
    <property type="match status" value="1"/>
</dbReference>
<evidence type="ECO:0000256" key="4">
    <source>
        <dbReference type="ARBA" id="ARBA00022741"/>
    </source>
</evidence>
<keyword evidence="12" id="KW-1185">Reference proteome</keyword>
<keyword evidence="3 8" id="KW-0493">Microtubule</keyword>
<dbReference type="FunFam" id="3.40.50.300:FF:000159">
    <property type="entry name" value="Katanin p60 ATPase-containing subunit A1"/>
    <property type="match status" value="1"/>
</dbReference>
<dbReference type="Gene3D" id="3.40.50.300">
    <property type="entry name" value="P-loop containing nucleotide triphosphate hydrolases"/>
    <property type="match status" value="1"/>
</dbReference>
<dbReference type="Pfam" id="PF09336">
    <property type="entry name" value="Vps4_C"/>
    <property type="match status" value="1"/>
</dbReference>
<dbReference type="InterPro" id="IPR028596">
    <property type="entry name" value="KATNA1"/>
</dbReference>
<feature type="compositionally biased region" description="Basic and acidic residues" evidence="9">
    <location>
        <begin position="124"/>
        <end position="134"/>
    </location>
</feature>
<dbReference type="InterPro" id="IPR015415">
    <property type="entry name" value="Spast_Vps4_C"/>
</dbReference>
<organism evidence="11 12">
    <name type="scientific">Halteria grandinella</name>
    <dbReference type="NCBI Taxonomy" id="5974"/>
    <lineage>
        <taxon>Eukaryota</taxon>
        <taxon>Sar</taxon>
        <taxon>Alveolata</taxon>
        <taxon>Ciliophora</taxon>
        <taxon>Intramacronucleata</taxon>
        <taxon>Spirotrichea</taxon>
        <taxon>Stichotrichia</taxon>
        <taxon>Sporadotrichida</taxon>
        <taxon>Halteriidae</taxon>
        <taxon>Halteria</taxon>
    </lineage>
</organism>
<evidence type="ECO:0000313" key="12">
    <source>
        <dbReference type="Proteomes" id="UP000785679"/>
    </source>
</evidence>
<feature type="binding site" evidence="8">
    <location>
        <begin position="219"/>
        <end position="226"/>
    </location>
    <ligand>
        <name>ATP</name>
        <dbReference type="ChEBI" id="CHEBI:30616"/>
    </ligand>
</feature>
<evidence type="ECO:0000256" key="8">
    <source>
        <dbReference type="HAMAP-Rule" id="MF_03023"/>
    </source>
</evidence>
<evidence type="ECO:0000259" key="10">
    <source>
        <dbReference type="SMART" id="SM00382"/>
    </source>
</evidence>
<proteinExistence type="inferred from homology"/>
<dbReference type="PANTHER" id="PTHR23074">
    <property type="entry name" value="AAA DOMAIN-CONTAINING"/>
    <property type="match status" value="1"/>
</dbReference>
<gene>
    <name evidence="8" type="primary">KATNA1</name>
    <name evidence="11" type="ORF">FGO68_gene16986</name>
</gene>
<comment type="catalytic activity">
    <reaction evidence="8">
        <text>n ATP + n H2O + a microtubule = n ADP + n phosphate + (n+1) alpha/beta tubulin heterodimers.</text>
        <dbReference type="EC" id="5.6.1.1"/>
    </reaction>
</comment>
<evidence type="ECO:0000256" key="9">
    <source>
        <dbReference type="SAM" id="MobiDB-lite"/>
    </source>
</evidence>
<comment type="similarity">
    <text evidence="8">Belongs to the AAA ATPase family. Katanin p60 subunit A1 subfamily.</text>
</comment>
<dbReference type="Pfam" id="PF17862">
    <property type="entry name" value="AAA_lid_3"/>
    <property type="match status" value="1"/>
</dbReference>
<dbReference type="AlphaFoldDB" id="A0A8J8NWR5"/>
<dbReference type="InterPro" id="IPR003593">
    <property type="entry name" value="AAA+_ATPase"/>
</dbReference>
<dbReference type="InterPro" id="IPR027417">
    <property type="entry name" value="P-loop_NTPase"/>
</dbReference>
<feature type="region of interest" description="Disordered" evidence="9">
    <location>
        <begin position="115"/>
        <end position="134"/>
    </location>
</feature>
<name>A0A8J8NWR5_HALGN</name>
<dbReference type="OrthoDB" id="5334845at2759"/>
<comment type="caution">
    <text evidence="11">The sequence shown here is derived from an EMBL/GenBank/DDBJ whole genome shotgun (WGS) entry which is preliminary data.</text>
</comment>
<accession>A0A8J8NWR5</accession>
<dbReference type="EMBL" id="RRYP01004776">
    <property type="protein sequence ID" value="TNV82588.1"/>
    <property type="molecule type" value="Genomic_DNA"/>
</dbReference>
<dbReference type="Proteomes" id="UP000785679">
    <property type="component" value="Unassembled WGS sequence"/>
</dbReference>
<protein>
    <recommendedName>
        <fullName evidence="8">Katanin p60 ATPase-containing subunit A1</fullName>
        <shortName evidence="8">Katanin p60 subunit A1</shortName>
        <ecNumber evidence="8">5.6.1.1</ecNumber>
    </recommendedName>
    <alternativeName>
        <fullName evidence="8">p60 katanin</fullName>
    </alternativeName>
</protein>
<feature type="domain" description="AAA+ ATPase" evidence="10">
    <location>
        <begin position="211"/>
        <end position="360"/>
    </location>
</feature>
<evidence type="ECO:0000256" key="1">
    <source>
        <dbReference type="ARBA" id="ARBA00004245"/>
    </source>
</evidence>
<dbReference type="InterPro" id="IPR003959">
    <property type="entry name" value="ATPase_AAA_core"/>
</dbReference>
<feature type="region of interest" description="Disordered" evidence="9">
    <location>
        <begin position="1"/>
        <end position="101"/>
    </location>
</feature>
<comment type="subcellular location">
    <subcellularLocation>
        <location evidence="1 8">Cytoplasm</location>
        <location evidence="1 8">Cytoskeleton</location>
    </subcellularLocation>
</comment>
<dbReference type="EC" id="5.6.1.1" evidence="8"/>
<evidence type="ECO:0000256" key="7">
    <source>
        <dbReference type="ARBA" id="ARBA00023235"/>
    </source>
</evidence>
<dbReference type="GO" id="GO:0008017">
    <property type="term" value="F:microtubule binding"/>
    <property type="evidence" value="ECO:0007669"/>
    <property type="project" value="UniProtKB-UniRule"/>
</dbReference>
<dbReference type="GO" id="GO:0008568">
    <property type="term" value="F:microtubule severing ATPase activity"/>
    <property type="evidence" value="ECO:0007669"/>
    <property type="project" value="UniProtKB-EC"/>
</dbReference>
<dbReference type="GO" id="GO:0051013">
    <property type="term" value="P:microtubule severing"/>
    <property type="evidence" value="ECO:0007669"/>
    <property type="project" value="UniProtKB-UniRule"/>
</dbReference>
<dbReference type="InterPro" id="IPR003960">
    <property type="entry name" value="ATPase_AAA_CS"/>
</dbReference>
<dbReference type="HAMAP" id="MF_03023">
    <property type="entry name" value="Katanin_p60_A1"/>
    <property type="match status" value="1"/>
</dbReference>
<evidence type="ECO:0000256" key="3">
    <source>
        <dbReference type="ARBA" id="ARBA00022701"/>
    </source>
</evidence>
<dbReference type="PROSITE" id="PS00674">
    <property type="entry name" value="AAA"/>
    <property type="match status" value="1"/>
</dbReference>
<dbReference type="InterPro" id="IPR050304">
    <property type="entry name" value="MT-severing_AAA_ATPase"/>
</dbReference>
<keyword evidence="5 8" id="KW-0067">ATP-binding</keyword>
<dbReference type="GO" id="GO:0005524">
    <property type="term" value="F:ATP binding"/>
    <property type="evidence" value="ECO:0007669"/>
    <property type="project" value="UniProtKB-KW"/>
</dbReference>
<sequence>MSGNQDDHPPAYNGDPFTGQYVPHQIYVKPKVQPPPQQADRKDPDIWDPPTPPLSNRKGLGVPAPAKKPNQWGNNQKKLNLQKPGPVSAAPVSQAPNAKPGANYGAGMAPNIKGLGPQVGKARAGGDKRNYDKPWLVPEKKEPQTFLEFHYPDGVGPDTELIQMLERDVLDKNPQVSFDDIAELDETKRLLKEAVLLPILMPGYFKGIRRPWKGVMMFGPPGTGKTMLAKAVATTGKTTFFNVSASTLASKWKGESEKLVRILFEMARFYGPSTIFFDEIDALAGSRGGGQHESSRRVLSELLIQMDGVGSASSAGANEAQEDGESKKNVMVLAATNRPWDIDEAIRRRLEKRIYIPLPTEKGRRELFKINLRDIKISEENGGIDWELIIKMTEGYSGADVTCVCREASMMPMRKKLMSFNFDIMNIHSMQDEIDVPLTMEDFLEAIKNIQRSVNQEQLNQFAQWMKEFGSV</sequence>
<dbReference type="Gene3D" id="1.10.8.60">
    <property type="match status" value="1"/>
</dbReference>
<dbReference type="GO" id="GO:0016887">
    <property type="term" value="F:ATP hydrolysis activity"/>
    <property type="evidence" value="ECO:0007669"/>
    <property type="project" value="InterPro"/>
</dbReference>
<dbReference type="InterPro" id="IPR041569">
    <property type="entry name" value="AAA_lid_3"/>
</dbReference>
<keyword evidence="6 8" id="KW-0206">Cytoskeleton</keyword>
<comment type="function">
    <text evidence="8">Severs microtubules in an ATP-dependent manner. Microtubule severing may promote rapid reorganization of cellular microtubule arrays.</text>
</comment>
<dbReference type="SUPFAM" id="SSF52540">
    <property type="entry name" value="P-loop containing nucleoside triphosphate hydrolases"/>
    <property type="match status" value="1"/>
</dbReference>
<evidence type="ECO:0000256" key="6">
    <source>
        <dbReference type="ARBA" id="ARBA00023212"/>
    </source>
</evidence>
<dbReference type="GO" id="GO:0005874">
    <property type="term" value="C:microtubule"/>
    <property type="evidence" value="ECO:0007669"/>
    <property type="project" value="UniProtKB-KW"/>
</dbReference>
<keyword evidence="2 8" id="KW-0963">Cytoplasm</keyword>
<evidence type="ECO:0000256" key="5">
    <source>
        <dbReference type="ARBA" id="ARBA00022840"/>
    </source>
</evidence>
<keyword evidence="4 8" id="KW-0547">Nucleotide-binding</keyword>
<dbReference type="Pfam" id="PF00004">
    <property type="entry name" value="AAA"/>
    <property type="match status" value="1"/>
</dbReference>
<evidence type="ECO:0000256" key="2">
    <source>
        <dbReference type="ARBA" id="ARBA00022490"/>
    </source>
</evidence>
<dbReference type="PANTHER" id="PTHR23074:SF19">
    <property type="entry name" value="KATANIN P60 ATPASE-CONTAINING SUBUNIT A1"/>
    <property type="match status" value="1"/>
</dbReference>
<evidence type="ECO:0000313" key="11">
    <source>
        <dbReference type="EMBL" id="TNV82588.1"/>
    </source>
</evidence>
<dbReference type="GO" id="GO:0005737">
    <property type="term" value="C:cytoplasm"/>
    <property type="evidence" value="ECO:0007669"/>
    <property type="project" value="UniProtKB-UniRule"/>
</dbReference>
<reference evidence="11" key="1">
    <citation type="submission" date="2019-06" db="EMBL/GenBank/DDBJ databases">
        <authorList>
            <person name="Zheng W."/>
        </authorList>
    </citation>
    <scope>NUCLEOTIDE SEQUENCE</scope>
    <source>
        <strain evidence="11">QDHG01</strain>
    </source>
</reference>
<keyword evidence="7 8" id="KW-0413">Isomerase</keyword>